<feature type="transmembrane region" description="Helical" evidence="11">
    <location>
        <begin position="58"/>
        <end position="80"/>
    </location>
</feature>
<feature type="domain" description="CBS" evidence="13">
    <location>
        <begin position="1137"/>
        <end position="1194"/>
    </location>
</feature>
<dbReference type="InterPro" id="IPR046342">
    <property type="entry name" value="CBS_dom_sf"/>
</dbReference>
<dbReference type="InterPro" id="IPR051280">
    <property type="entry name" value="Cl-channel/antiporter"/>
</dbReference>
<feature type="transmembrane region" description="Helical" evidence="11">
    <location>
        <begin position="159"/>
        <end position="177"/>
    </location>
</feature>
<feature type="transmembrane region" description="Helical" evidence="11">
    <location>
        <begin position="228"/>
        <end position="249"/>
    </location>
</feature>
<keyword evidence="3 11" id="KW-0812">Transmembrane</keyword>
<evidence type="ECO:0000259" key="13">
    <source>
        <dbReference type="PROSITE" id="PS51371"/>
    </source>
</evidence>
<feature type="compositionally biased region" description="Pro residues" evidence="12">
    <location>
        <begin position="1039"/>
        <end position="1053"/>
    </location>
</feature>
<feature type="region of interest" description="Disordered" evidence="12">
    <location>
        <begin position="1"/>
        <end position="27"/>
    </location>
</feature>
<feature type="transmembrane region" description="Helical" evidence="11">
    <location>
        <begin position="310"/>
        <end position="330"/>
    </location>
</feature>
<dbReference type="SUPFAM" id="SSF81340">
    <property type="entry name" value="Clc chloride channel"/>
    <property type="match status" value="1"/>
</dbReference>
<keyword evidence="4" id="KW-0677">Repeat</keyword>
<name>A0A0D3HY06_EMIH1</name>
<evidence type="ECO:0000313" key="15">
    <source>
        <dbReference type="Proteomes" id="UP000013827"/>
    </source>
</evidence>
<dbReference type="STRING" id="2903.R1CZA8"/>
<evidence type="ECO:0000256" key="10">
    <source>
        <dbReference type="PROSITE-ProRule" id="PRU00703"/>
    </source>
</evidence>
<feature type="compositionally biased region" description="Low complexity" evidence="12">
    <location>
        <begin position="979"/>
        <end position="1011"/>
    </location>
</feature>
<feature type="transmembrane region" description="Helical" evidence="11">
    <location>
        <begin position="261"/>
        <end position="283"/>
    </location>
</feature>
<evidence type="ECO:0000256" key="1">
    <source>
        <dbReference type="ARBA" id="ARBA00004141"/>
    </source>
</evidence>
<dbReference type="AlphaFoldDB" id="A0A0D3HY06"/>
<dbReference type="PANTHER" id="PTHR11689">
    <property type="entry name" value="CHLORIDE CHANNEL PROTEIN CLC FAMILY MEMBER"/>
    <property type="match status" value="1"/>
</dbReference>
<dbReference type="PROSITE" id="PS51371">
    <property type="entry name" value="CBS"/>
    <property type="match status" value="1"/>
</dbReference>
<dbReference type="Pfam" id="PF00654">
    <property type="entry name" value="Voltage_CLC"/>
    <property type="match status" value="2"/>
</dbReference>
<dbReference type="Proteomes" id="UP000013827">
    <property type="component" value="Unassembled WGS sequence"/>
</dbReference>
<keyword evidence="9 11" id="KW-0868">Chloride</keyword>
<dbReference type="Gene3D" id="3.10.580.10">
    <property type="entry name" value="CBS-domain"/>
    <property type="match status" value="1"/>
</dbReference>
<dbReference type="eggNOG" id="KOG0474">
    <property type="taxonomic scope" value="Eukaryota"/>
</dbReference>
<dbReference type="KEGG" id="ehx:EMIHUDRAFT_466316"/>
<dbReference type="OMA" id="AHEACAP"/>
<evidence type="ECO:0000256" key="5">
    <source>
        <dbReference type="ARBA" id="ARBA00022989"/>
    </source>
</evidence>
<feature type="region of interest" description="Disordered" evidence="12">
    <location>
        <begin position="977"/>
        <end position="1059"/>
    </location>
</feature>
<comment type="similarity">
    <text evidence="11">Belongs to the chloride channel (TC 2.A.49) family.</text>
</comment>
<dbReference type="InterPro" id="IPR014743">
    <property type="entry name" value="Cl-channel_core"/>
</dbReference>
<sequence>MAPPSSSSDPTQRLAPARERPAPDAAPDFESYEYVGAASQLRHEAQSSHTTDQERVMLLLNTTLAPLVLGVLIGATAYVSNACAELLLRAKWGITFWLLSFPFGAILAYPLFTALCVALAAGAAAVSLWAPAACGSGIPMVKVELNGVRVPGALSARTLLVKLAGITLVVASGLPCGREGPMVQLGAGIGRLVLRWQSRLLSLSCCTSAAAQVRILDGDRHLRDLVSMGAAAGVAAAFNAPIGGVLFSLEEVSTHWSQSLTWRAFFAAIVAALSVAWLFSGLWTGIIASEGPPVLIPNFSGGLQYNVREVPVFVLMGVAGGLLGALFNAINGAINRARARLYSGAPLQRLLARWPSLARSAAAQRLLSFLAAGRRLRPPPSPPPAAPPPSPPPPLPSPPPIFPGGRSLSCVVLGLDLAPRCNSACAQATCGELSALLACGALARLGCDCGGCCAEKGGWAPPAPLNISAIDGVIRAELAWRVARVAVESRGDFAAGATVCVEETAEAEAEAEAGNATGDATGEKGGLGSRAREALADPWRLGDAIEAAVRSQLGRSVNVTSAAVRHVVVAAPLPPPPSPPPSPPPPPPPPSPLTPPPPLSPPPPSPPPSLPLPPSLPPPPSGPPSWLGSLGRRLASPLEISREARDEAAASVLVDVRCAGSNEYNEMASLTLSSQHHVVRALFAKGAHGVLFTPAALFVSLLLAFALAVVTYGAAIPSGLFVPCMTIGALGGRLLGELVNEADPSAADAGFYALVGAAAMLAGVTRMTISLTVIVCEVSNDAASLLPLTAAILAAKLTADLFNDSLYDAAIDLARWPYLPPKPPRGALCACAEDVMAPEPVCLSEVEHAGAISRVLRTTKHSAYAVVTHGGNGRRYLSGCVLRYQLEALLARRAFVLRRNPSPGSKPPPPSASAATSRSSSPVSSRGPRSIRYAQEHPWSARGAPEEHPWTAGGAAPPPAGEPLPQAVRAAQALREQTAALASAAPSRALQPSPREGEPAGAGLPAAEGDPFLAPGLAGTSRTASPLVPSPTQPSSVAPSPPPSSLPPSPPSSPSLHRCARQQEYAASEVGEASVELGSAEAMRLDRRDERHGAGGVVPATTPLTLVDLIRARGARREAPPLPPQDEEQLIDLRPVMELSPVAVLHTTPLPRLHHLFRSLGLARLWIIDTRNQPVGVVTRHDLLPEALRRRVPKHREAPACARGERRTAAHAPLSSWLCD</sequence>
<keyword evidence="7 10" id="KW-0129">CBS domain</keyword>
<keyword evidence="2 11" id="KW-0813">Transport</keyword>
<keyword evidence="15" id="KW-1185">Reference proteome</keyword>
<feature type="compositionally biased region" description="Low complexity" evidence="12">
    <location>
        <begin position="912"/>
        <end position="930"/>
    </location>
</feature>
<proteinExistence type="inferred from homology"/>
<dbReference type="InterPro" id="IPR000644">
    <property type="entry name" value="CBS_dom"/>
</dbReference>
<feature type="transmembrane region" description="Helical" evidence="11">
    <location>
        <begin position="92"/>
        <end position="112"/>
    </location>
</feature>
<dbReference type="SUPFAM" id="SSF54631">
    <property type="entry name" value="CBS-domain pair"/>
    <property type="match status" value="1"/>
</dbReference>
<evidence type="ECO:0000256" key="11">
    <source>
        <dbReference type="RuleBase" id="RU361221"/>
    </source>
</evidence>
<evidence type="ECO:0000256" key="3">
    <source>
        <dbReference type="ARBA" id="ARBA00022692"/>
    </source>
</evidence>
<dbReference type="InterPro" id="IPR001807">
    <property type="entry name" value="ClC"/>
</dbReference>
<evidence type="ECO:0000313" key="14">
    <source>
        <dbReference type="EnsemblProtists" id="EOD03891"/>
    </source>
</evidence>
<comment type="caution">
    <text evidence="11">Lacks conserved residue(s) required for the propagation of feature annotation.</text>
</comment>
<dbReference type="GO" id="GO:0016020">
    <property type="term" value="C:membrane"/>
    <property type="evidence" value="ECO:0007669"/>
    <property type="project" value="UniProtKB-SubCell"/>
</dbReference>
<keyword evidence="6 11" id="KW-0406">Ion transport</keyword>
<reference evidence="15" key="1">
    <citation type="journal article" date="2013" name="Nature">
        <title>Pan genome of the phytoplankton Emiliania underpins its global distribution.</title>
        <authorList>
            <person name="Read B.A."/>
            <person name="Kegel J."/>
            <person name="Klute M.J."/>
            <person name="Kuo A."/>
            <person name="Lefebvre S.C."/>
            <person name="Maumus F."/>
            <person name="Mayer C."/>
            <person name="Miller J."/>
            <person name="Monier A."/>
            <person name="Salamov A."/>
            <person name="Young J."/>
            <person name="Aguilar M."/>
            <person name="Claverie J.M."/>
            <person name="Frickenhaus S."/>
            <person name="Gonzalez K."/>
            <person name="Herman E.K."/>
            <person name="Lin Y.C."/>
            <person name="Napier J."/>
            <person name="Ogata H."/>
            <person name="Sarno A.F."/>
            <person name="Shmutz J."/>
            <person name="Schroeder D."/>
            <person name="de Vargas C."/>
            <person name="Verret F."/>
            <person name="von Dassow P."/>
            <person name="Valentin K."/>
            <person name="Van de Peer Y."/>
            <person name="Wheeler G."/>
            <person name="Dacks J.B."/>
            <person name="Delwiche C.F."/>
            <person name="Dyhrman S.T."/>
            <person name="Glockner G."/>
            <person name="John U."/>
            <person name="Richards T."/>
            <person name="Worden A.Z."/>
            <person name="Zhang X."/>
            <person name="Grigoriev I.V."/>
            <person name="Allen A.E."/>
            <person name="Bidle K."/>
            <person name="Borodovsky M."/>
            <person name="Bowler C."/>
            <person name="Brownlee C."/>
            <person name="Cock J.M."/>
            <person name="Elias M."/>
            <person name="Gladyshev V.N."/>
            <person name="Groth M."/>
            <person name="Guda C."/>
            <person name="Hadaegh A."/>
            <person name="Iglesias-Rodriguez M.D."/>
            <person name="Jenkins J."/>
            <person name="Jones B.M."/>
            <person name="Lawson T."/>
            <person name="Leese F."/>
            <person name="Lindquist E."/>
            <person name="Lobanov A."/>
            <person name="Lomsadze A."/>
            <person name="Malik S.B."/>
            <person name="Marsh M.E."/>
            <person name="Mackinder L."/>
            <person name="Mock T."/>
            <person name="Mueller-Roeber B."/>
            <person name="Pagarete A."/>
            <person name="Parker M."/>
            <person name="Probert I."/>
            <person name="Quesneville H."/>
            <person name="Raines C."/>
            <person name="Rensing S.A."/>
            <person name="Riano-Pachon D.M."/>
            <person name="Richier S."/>
            <person name="Rokitta S."/>
            <person name="Shiraiwa Y."/>
            <person name="Soanes D.M."/>
            <person name="van der Giezen M."/>
            <person name="Wahlund T.M."/>
            <person name="Williams B."/>
            <person name="Wilson W."/>
            <person name="Wolfe G."/>
            <person name="Wurch L.L."/>
        </authorList>
    </citation>
    <scope>NUCLEOTIDE SEQUENCE</scope>
</reference>
<dbReference type="PRINTS" id="PR00762">
    <property type="entry name" value="CLCHANNEL"/>
</dbReference>
<dbReference type="PaxDb" id="2903-EOD03891"/>
<feature type="compositionally biased region" description="Polar residues" evidence="12">
    <location>
        <begin position="1"/>
        <end position="11"/>
    </location>
</feature>
<dbReference type="SMART" id="SM00116">
    <property type="entry name" value="CBS"/>
    <property type="match status" value="2"/>
</dbReference>
<dbReference type="GeneID" id="17250103"/>
<keyword evidence="8 11" id="KW-0472">Membrane</keyword>
<dbReference type="GO" id="GO:0005254">
    <property type="term" value="F:chloride channel activity"/>
    <property type="evidence" value="ECO:0007669"/>
    <property type="project" value="UniProtKB-UniRule"/>
</dbReference>
<protein>
    <recommendedName>
        <fullName evidence="11">Chloride channel protein</fullName>
    </recommendedName>
</protein>
<dbReference type="PANTHER" id="PTHR11689:SF136">
    <property type="entry name" value="H(+)_CL(-) EXCHANGE TRANSPORTER 7"/>
    <property type="match status" value="1"/>
</dbReference>
<evidence type="ECO:0000256" key="6">
    <source>
        <dbReference type="ARBA" id="ARBA00023065"/>
    </source>
</evidence>
<feature type="region of interest" description="Disordered" evidence="12">
    <location>
        <begin position="575"/>
        <end position="628"/>
    </location>
</feature>
<comment type="subcellular location">
    <subcellularLocation>
        <location evidence="1 11">Membrane</location>
        <topology evidence="1 11">Multi-pass membrane protein</topology>
    </subcellularLocation>
</comment>
<feature type="region of interest" description="Disordered" evidence="12">
    <location>
        <begin position="378"/>
        <end position="399"/>
    </location>
</feature>
<evidence type="ECO:0000256" key="7">
    <source>
        <dbReference type="ARBA" id="ARBA00023122"/>
    </source>
</evidence>
<keyword evidence="5 11" id="KW-1133">Transmembrane helix</keyword>
<feature type="region of interest" description="Disordered" evidence="12">
    <location>
        <begin position="899"/>
        <end position="964"/>
    </location>
</feature>
<evidence type="ECO:0000256" key="4">
    <source>
        <dbReference type="ARBA" id="ARBA00022737"/>
    </source>
</evidence>
<feature type="region of interest" description="Disordered" evidence="12">
    <location>
        <begin position="508"/>
        <end position="529"/>
    </location>
</feature>
<dbReference type="HOGENOM" id="CLU_268788_0_0_1"/>
<accession>A0A0D3HY06</accession>
<dbReference type="EnsemblProtists" id="EOD03891">
    <property type="protein sequence ID" value="EOD03891"/>
    <property type="gene ID" value="EMIHUDRAFT_466316"/>
</dbReference>
<feature type="transmembrane region" description="Helical" evidence="11">
    <location>
        <begin position="690"/>
        <end position="714"/>
    </location>
</feature>
<organism evidence="14 15">
    <name type="scientific">Emiliania huxleyi (strain CCMP1516)</name>
    <dbReference type="NCBI Taxonomy" id="280463"/>
    <lineage>
        <taxon>Eukaryota</taxon>
        <taxon>Haptista</taxon>
        <taxon>Haptophyta</taxon>
        <taxon>Prymnesiophyceae</taxon>
        <taxon>Isochrysidales</taxon>
        <taxon>Noelaerhabdaceae</taxon>
        <taxon>Emiliania</taxon>
    </lineage>
</organism>
<evidence type="ECO:0000256" key="9">
    <source>
        <dbReference type="ARBA" id="ARBA00023214"/>
    </source>
</evidence>
<evidence type="ECO:0000256" key="2">
    <source>
        <dbReference type="ARBA" id="ARBA00022448"/>
    </source>
</evidence>
<feature type="transmembrane region" description="Helical" evidence="11">
    <location>
        <begin position="119"/>
        <end position="139"/>
    </location>
</feature>
<feature type="compositionally biased region" description="Pro residues" evidence="12">
    <location>
        <begin position="575"/>
        <end position="623"/>
    </location>
</feature>
<dbReference type="RefSeq" id="XP_005756320.1">
    <property type="nucleotide sequence ID" value="XM_005756263.1"/>
</dbReference>
<reference evidence="14" key="2">
    <citation type="submission" date="2024-10" db="UniProtKB">
        <authorList>
            <consortium name="EnsemblProtists"/>
        </authorList>
    </citation>
    <scope>IDENTIFICATION</scope>
</reference>
<evidence type="ECO:0000256" key="8">
    <source>
        <dbReference type="ARBA" id="ARBA00023136"/>
    </source>
</evidence>
<dbReference type="Pfam" id="PF00571">
    <property type="entry name" value="CBS"/>
    <property type="match status" value="1"/>
</dbReference>
<dbReference type="Gene3D" id="1.10.3080.10">
    <property type="entry name" value="Clc chloride channel"/>
    <property type="match status" value="2"/>
</dbReference>
<evidence type="ECO:0000256" key="12">
    <source>
        <dbReference type="SAM" id="MobiDB-lite"/>
    </source>
</evidence>